<dbReference type="PANTHER" id="PTHR21600:SF87">
    <property type="entry name" value="RNA PSEUDOURIDYLATE SYNTHASE DOMAIN-CONTAINING PROTEIN 1"/>
    <property type="match status" value="1"/>
</dbReference>
<evidence type="ECO:0000259" key="2">
    <source>
        <dbReference type="Pfam" id="PF00849"/>
    </source>
</evidence>
<evidence type="ECO:0000256" key="1">
    <source>
        <dbReference type="ARBA" id="ARBA00010876"/>
    </source>
</evidence>
<dbReference type="InterPro" id="IPR006224">
    <property type="entry name" value="PsdUridine_synth_RluA-like_CS"/>
</dbReference>
<dbReference type="InterPro" id="IPR050188">
    <property type="entry name" value="RluA_PseudoU_synthase"/>
</dbReference>
<proteinExistence type="inferred from homology"/>
<feature type="domain" description="Pseudouridine synthase RsuA/RluA-like" evidence="2">
    <location>
        <begin position="51"/>
        <end position="202"/>
    </location>
</feature>
<dbReference type="PROSITE" id="PS01129">
    <property type="entry name" value="PSI_RLU"/>
    <property type="match status" value="1"/>
</dbReference>
<comment type="similarity">
    <text evidence="1">Belongs to the pseudouridine synthase RluA family.</text>
</comment>
<evidence type="ECO:0000313" key="4">
    <source>
        <dbReference type="Proteomes" id="UP001363151"/>
    </source>
</evidence>
<name>A0ABR1G1Y9_AURAN</name>
<dbReference type="EMBL" id="JBBJCI010000141">
    <property type="protein sequence ID" value="KAK7242593.1"/>
    <property type="molecule type" value="Genomic_DNA"/>
</dbReference>
<gene>
    <name evidence="3" type="ORF">SO694_00016038</name>
</gene>
<dbReference type="InterPro" id="IPR006145">
    <property type="entry name" value="PsdUridine_synth_RsuA/RluA"/>
</dbReference>
<evidence type="ECO:0000313" key="3">
    <source>
        <dbReference type="EMBL" id="KAK7242593.1"/>
    </source>
</evidence>
<protein>
    <submittedName>
        <fullName evidence="3">Pseudouridine synthase</fullName>
    </submittedName>
</protein>
<comment type="caution">
    <text evidence="3">The sequence shown here is derived from an EMBL/GenBank/DDBJ whole genome shotgun (WGS) entry which is preliminary data.</text>
</comment>
<dbReference type="InterPro" id="IPR020103">
    <property type="entry name" value="PsdUridine_synth_cat_dom_sf"/>
</dbReference>
<dbReference type="Pfam" id="PF00849">
    <property type="entry name" value="PseudoU_synth_2"/>
    <property type="match status" value="1"/>
</dbReference>
<dbReference type="Proteomes" id="UP001363151">
    <property type="component" value="Unassembled WGS sequence"/>
</dbReference>
<dbReference type="PANTHER" id="PTHR21600">
    <property type="entry name" value="MITOCHONDRIAL RNA PSEUDOURIDINE SYNTHASE"/>
    <property type="match status" value="1"/>
</dbReference>
<sequence>MLRPLAMLTSALALAPRRVVTRHRTFLAATADDGSTRPWATFRVVFEDDEVIVCDKGSGLLAVPGRGDHKQDSLITRLRATRGASTTLAHRLDRDTSGLVVAAKTKRALRSLSMAFEAREVEKSYVGAVLGWPEATFGTVDEPIGKVKTDAGHNRVAVVAEADGGRRSRTNWALLEKRDDGSSLLSLQPVTGRSQQLRVHCALIGLPLLGDALHGTEEAAGRAPRLCLHAARLSLDLPTAGPMTFEAEAPFAASADYASLLDPPR</sequence>
<dbReference type="CDD" id="cd02869">
    <property type="entry name" value="PseudoU_synth_RluA_like"/>
    <property type="match status" value="1"/>
</dbReference>
<dbReference type="SUPFAM" id="SSF55120">
    <property type="entry name" value="Pseudouridine synthase"/>
    <property type="match status" value="1"/>
</dbReference>
<dbReference type="Gene3D" id="3.30.2350.10">
    <property type="entry name" value="Pseudouridine synthase"/>
    <property type="match status" value="1"/>
</dbReference>
<keyword evidence="4" id="KW-1185">Reference proteome</keyword>
<organism evidence="3 4">
    <name type="scientific">Aureococcus anophagefferens</name>
    <name type="common">Harmful bloom alga</name>
    <dbReference type="NCBI Taxonomy" id="44056"/>
    <lineage>
        <taxon>Eukaryota</taxon>
        <taxon>Sar</taxon>
        <taxon>Stramenopiles</taxon>
        <taxon>Ochrophyta</taxon>
        <taxon>Pelagophyceae</taxon>
        <taxon>Pelagomonadales</taxon>
        <taxon>Pelagomonadaceae</taxon>
        <taxon>Aureococcus</taxon>
    </lineage>
</organism>
<accession>A0ABR1G1Y9</accession>
<reference evidence="3 4" key="1">
    <citation type="submission" date="2024-03" db="EMBL/GenBank/DDBJ databases">
        <title>Aureococcus anophagefferens CCMP1851 and Kratosvirus quantuckense: Draft genome of a second virus-susceptible host strain in the model system.</title>
        <authorList>
            <person name="Chase E."/>
            <person name="Truchon A.R."/>
            <person name="Schepens W."/>
            <person name="Wilhelm S.W."/>
        </authorList>
    </citation>
    <scope>NUCLEOTIDE SEQUENCE [LARGE SCALE GENOMIC DNA]</scope>
    <source>
        <strain evidence="3 4">CCMP1851</strain>
    </source>
</reference>